<organism evidence="1 2">
    <name type="scientific">Austropuccinia psidii MF-1</name>
    <dbReference type="NCBI Taxonomy" id="1389203"/>
    <lineage>
        <taxon>Eukaryota</taxon>
        <taxon>Fungi</taxon>
        <taxon>Dikarya</taxon>
        <taxon>Basidiomycota</taxon>
        <taxon>Pucciniomycotina</taxon>
        <taxon>Pucciniomycetes</taxon>
        <taxon>Pucciniales</taxon>
        <taxon>Sphaerophragmiaceae</taxon>
        <taxon>Austropuccinia</taxon>
    </lineage>
</organism>
<dbReference type="Proteomes" id="UP000765509">
    <property type="component" value="Unassembled WGS sequence"/>
</dbReference>
<dbReference type="EMBL" id="AVOT02006654">
    <property type="protein sequence ID" value="MBW0482109.1"/>
    <property type="molecule type" value="Genomic_DNA"/>
</dbReference>
<keyword evidence="2" id="KW-1185">Reference proteome</keyword>
<sequence length="109" mass="12189">MVLNLTSFATRRATKAEAGQWQIERQQCALLTTRKIKNLYSMLDMGYGPLGTAMLRYSGLSDPPKVKNNYSLPQIGCDGINLARWKVLEMIDIKSFHSTPLSCPQDPAL</sequence>
<comment type="caution">
    <text evidence="1">The sequence shown here is derived from an EMBL/GenBank/DDBJ whole genome shotgun (WGS) entry which is preliminary data.</text>
</comment>
<dbReference type="AlphaFoldDB" id="A0A9Q3GX21"/>
<accession>A0A9Q3GX21</accession>
<reference evidence="1" key="1">
    <citation type="submission" date="2021-03" db="EMBL/GenBank/DDBJ databases">
        <title>Draft genome sequence of rust myrtle Austropuccinia psidii MF-1, a brazilian biotype.</title>
        <authorList>
            <person name="Quecine M.C."/>
            <person name="Pachon D.M.R."/>
            <person name="Bonatelli M.L."/>
            <person name="Correr F.H."/>
            <person name="Franceschini L.M."/>
            <person name="Leite T.F."/>
            <person name="Margarido G.R.A."/>
            <person name="Almeida C.A."/>
            <person name="Ferrarezi J.A."/>
            <person name="Labate C.A."/>
        </authorList>
    </citation>
    <scope>NUCLEOTIDE SEQUENCE</scope>
    <source>
        <strain evidence="1">MF-1</strain>
    </source>
</reference>
<evidence type="ECO:0000313" key="2">
    <source>
        <dbReference type="Proteomes" id="UP000765509"/>
    </source>
</evidence>
<name>A0A9Q3GX21_9BASI</name>
<protein>
    <submittedName>
        <fullName evidence="1">Uncharacterized protein</fullName>
    </submittedName>
</protein>
<proteinExistence type="predicted"/>
<evidence type="ECO:0000313" key="1">
    <source>
        <dbReference type="EMBL" id="MBW0482109.1"/>
    </source>
</evidence>
<gene>
    <name evidence="1" type="ORF">O181_021824</name>
</gene>